<dbReference type="PANTHER" id="PTHR11778">
    <property type="entry name" value="SERYL-TRNA SYNTHETASE"/>
    <property type="match status" value="1"/>
</dbReference>
<sequence>MPLDPALFRQSEEGGIIEEVERWQELRFSNQKDINLNIKLLIHEINKAESRRREILKDESHKRTLINRYQKQLAPKKKVTNVADEKHEEKSEEDLKEALSNLKKILPTISAKLAESTQNLEDLITRIPNVVDESLFQYDFEDFFQRRCQKITSAPSDTLKDPLFCLCGSETIVVPNFNQVKKEVLDESLVNIRGKTFLIGDGLKIWSSMIAYGRDYFHSIDSFQKCIRLPEFYPLSTPDAHSIYGCKAGLSETPNTCSFCDEKYLHDVPAHVSLLQANKNEIFSNKMLPFVQPYQIDQQSNQTSKFAHSMEKLEVFALSVSSIFASRQLQDEIVTHIVSFYKSLLCKTEDLTNGKVSLISSDEEAPIQVQVLDPSELKFHQCRRIVIKGYLPSTKSFVCLASVSNSSDYVSRHFKIKCSGKTNNLCNEYAHMIHGSILHEDALQWMLEHNLSVAQCQNGDKSMDFQGVTIPSVLTCHCKLNDSKVENTAIWLPFRRTISKAKSGKMKVKAFKHIPESIAASSKSKVENISSASKNHSFEKSLVKSENLTGNVNIEGARLEAMCNPYEFLPLYQ</sequence>
<dbReference type="InterPro" id="IPR042103">
    <property type="entry name" value="SerRS_1_N_sf"/>
</dbReference>
<dbReference type="GO" id="GO:0006434">
    <property type="term" value="P:seryl-tRNA aminoacylation"/>
    <property type="evidence" value="ECO:0007669"/>
    <property type="project" value="InterPro"/>
</dbReference>
<dbReference type="Gene3D" id="1.10.287.40">
    <property type="entry name" value="Serine-tRNA synthetase, tRNA binding domain"/>
    <property type="match status" value="1"/>
</dbReference>
<dbReference type="Gene3D" id="3.30.930.10">
    <property type="entry name" value="Bira Bifunctional Protein, Domain 2"/>
    <property type="match status" value="1"/>
</dbReference>
<protein>
    <submittedName>
        <fullName evidence="1">Uncharacterized protein</fullName>
    </submittedName>
</protein>
<evidence type="ECO:0000313" key="1">
    <source>
        <dbReference type="EMBL" id="GFH43689.1"/>
    </source>
</evidence>
<reference evidence="1 2" key="1">
    <citation type="journal article" date="2021" name="Sci. Rep.">
        <title>The genome of the diatom Chaetoceros tenuissimus carries an ancient integrated fragment of an extant virus.</title>
        <authorList>
            <person name="Hongo Y."/>
            <person name="Kimura K."/>
            <person name="Takaki Y."/>
            <person name="Yoshida Y."/>
            <person name="Baba S."/>
            <person name="Kobayashi G."/>
            <person name="Nagasaki K."/>
            <person name="Hano T."/>
            <person name="Tomaru Y."/>
        </authorList>
    </citation>
    <scope>NUCLEOTIDE SEQUENCE [LARGE SCALE GENOMIC DNA]</scope>
    <source>
        <strain evidence="1 2">NIES-3715</strain>
    </source>
</reference>
<name>A0AAD3CDL3_9STRA</name>
<comment type="caution">
    <text evidence="1">The sequence shown here is derived from an EMBL/GenBank/DDBJ whole genome shotgun (WGS) entry which is preliminary data.</text>
</comment>
<keyword evidence="2" id="KW-1185">Reference proteome</keyword>
<evidence type="ECO:0000313" key="2">
    <source>
        <dbReference type="Proteomes" id="UP001054902"/>
    </source>
</evidence>
<dbReference type="Proteomes" id="UP001054902">
    <property type="component" value="Unassembled WGS sequence"/>
</dbReference>
<proteinExistence type="predicted"/>
<dbReference type="InterPro" id="IPR002317">
    <property type="entry name" value="Ser-tRNA-ligase_type_1"/>
</dbReference>
<gene>
    <name evidence="1" type="ORF">CTEN210_00162</name>
</gene>
<dbReference type="EMBL" id="BLLK01000014">
    <property type="protein sequence ID" value="GFH43689.1"/>
    <property type="molecule type" value="Genomic_DNA"/>
</dbReference>
<accession>A0AAD3CDL3</accession>
<dbReference type="GO" id="GO:0005524">
    <property type="term" value="F:ATP binding"/>
    <property type="evidence" value="ECO:0007669"/>
    <property type="project" value="InterPro"/>
</dbReference>
<organism evidence="1 2">
    <name type="scientific">Chaetoceros tenuissimus</name>
    <dbReference type="NCBI Taxonomy" id="426638"/>
    <lineage>
        <taxon>Eukaryota</taxon>
        <taxon>Sar</taxon>
        <taxon>Stramenopiles</taxon>
        <taxon>Ochrophyta</taxon>
        <taxon>Bacillariophyta</taxon>
        <taxon>Coscinodiscophyceae</taxon>
        <taxon>Chaetocerotophycidae</taxon>
        <taxon>Chaetocerotales</taxon>
        <taxon>Chaetocerotaceae</taxon>
        <taxon>Chaetoceros</taxon>
    </lineage>
</organism>
<dbReference type="AlphaFoldDB" id="A0AAD3CDL3"/>
<dbReference type="GO" id="GO:0004828">
    <property type="term" value="F:serine-tRNA ligase activity"/>
    <property type="evidence" value="ECO:0007669"/>
    <property type="project" value="InterPro"/>
</dbReference>
<dbReference type="InterPro" id="IPR045864">
    <property type="entry name" value="aa-tRNA-synth_II/BPL/LPL"/>
</dbReference>